<dbReference type="PANTHER" id="PTHR43731">
    <property type="entry name" value="RHOMBOID PROTEASE"/>
    <property type="match status" value="1"/>
</dbReference>
<dbReference type="InterPro" id="IPR022764">
    <property type="entry name" value="Peptidase_S54_rhomboid_dom"/>
</dbReference>
<feature type="compositionally biased region" description="Low complexity" evidence="7">
    <location>
        <begin position="64"/>
        <end position="73"/>
    </location>
</feature>
<dbReference type="eggNOG" id="KOG2980">
    <property type="taxonomic scope" value="Eukaryota"/>
</dbReference>
<dbReference type="OrthoDB" id="10260614at2759"/>
<evidence type="ECO:0000256" key="6">
    <source>
        <dbReference type="ARBA" id="ARBA00023136"/>
    </source>
</evidence>
<proteinExistence type="inferred from homology"/>
<comment type="similarity">
    <text evidence="2">Belongs to the peptidase S54 family.</text>
</comment>
<dbReference type="Pfam" id="PF01694">
    <property type="entry name" value="Rhomboid"/>
    <property type="match status" value="1"/>
</dbReference>
<dbReference type="GO" id="GO:0004252">
    <property type="term" value="F:serine-type endopeptidase activity"/>
    <property type="evidence" value="ECO:0007669"/>
    <property type="project" value="InterPro"/>
</dbReference>
<evidence type="ECO:0000256" key="7">
    <source>
        <dbReference type="SAM" id="MobiDB-lite"/>
    </source>
</evidence>
<dbReference type="EMBL" id="FQ311438">
    <property type="protein sequence ID" value="CBQ69680.1"/>
    <property type="molecule type" value="Genomic_DNA"/>
</dbReference>
<reference evidence="10 11" key="1">
    <citation type="journal article" date="2010" name="Science">
        <title>Pathogenicity determinants in smut fungi revealed by genome comparison.</title>
        <authorList>
            <person name="Schirawski J."/>
            <person name="Mannhaupt G."/>
            <person name="Muench K."/>
            <person name="Brefort T."/>
            <person name="Schipper K."/>
            <person name="Doehlemann G."/>
            <person name="Di Stasio M."/>
            <person name="Roessel N."/>
            <person name="Mendoza-Mendoza A."/>
            <person name="Pester D."/>
            <person name="Mueller O."/>
            <person name="Winterberg B."/>
            <person name="Meyer E."/>
            <person name="Ghareeb H."/>
            <person name="Wollenberg T."/>
            <person name="Muensterkoetter M."/>
            <person name="Wong P."/>
            <person name="Walter M."/>
            <person name="Stukenbrock E."/>
            <person name="Gueldener U."/>
            <person name="Kahmann R."/>
        </authorList>
    </citation>
    <scope>NUCLEOTIDE SEQUENCE [LARGE SCALE GENOMIC DNA]</scope>
    <source>
        <strain evidence="11">SRZ2</strain>
    </source>
</reference>
<keyword evidence="4" id="KW-0378">Hydrolase</keyword>
<feature type="transmembrane region" description="Helical" evidence="8">
    <location>
        <begin position="319"/>
        <end position="343"/>
    </location>
</feature>
<keyword evidence="6 8" id="KW-0472">Membrane</keyword>
<dbReference type="GO" id="GO:0016020">
    <property type="term" value="C:membrane"/>
    <property type="evidence" value="ECO:0007669"/>
    <property type="project" value="UniProtKB-SubCell"/>
</dbReference>
<evidence type="ECO:0000259" key="9">
    <source>
        <dbReference type="Pfam" id="PF01694"/>
    </source>
</evidence>
<feature type="region of interest" description="Disordered" evidence="7">
    <location>
        <begin position="64"/>
        <end position="97"/>
    </location>
</feature>
<dbReference type="GO" id="GO:0006465">
    <property type="term" value="P:signal peptide processing"/>
    <property type="evidence" value="ECO:0007669"/>
    <property type="project" value="TreeGrafter"/>
</dbReference>
<dbReference type="InterPro" id="IPR035952">
    <property type="entry name" value="Rhomboid-like_sf"/>
</dbReference>
<evidence type="ECO:0000256" key="1">
    <source>
        <dbReference type="ARBA" id="ARBA00004141"/>
    </source>
</evidence>
<name>E6ZR23_SPORE</name>
<dbReference type="HOGENOM" id="CLU_034022_1_1_1"/>
<dbReference type="Gene3D" id="1.20.1540.10">
    <property type="entry name" value="Rhomboid-like"/>
    <property type="match status" value="1"/>
</dbReference>
<gene>
    <name evidence="10" type="ORF">sr15599</name>
</gene>
<feature type="transmembrane region" description="Helical" evidence="8">
    <location>
        <begin position="286"/>
        <end position="307"/>
    </location>
</feature>
<dbReference type="PANTHER" id="PTHR43731:SF14">
    <property type="entry name" value="PRESENILIN-ASSOCIATED RHOMBOID-LIKE PROTEIN, MITOCHONDRIAL"/>
    <property type="match status" value="1"/>
</dbReference>
<accession>E6ZR23</accession>
<evidence type="ECO:0000313" key="11">
    <source>
        <dbReference type="Proteomes" id="UP000008867"/>
    </source>
</evidence>
<keyword evidence="3 8" id="KW-0812">Transmembrane</keyword>
<evidence type="ECO:0000256" key="8">
    <source>
        <dbReference type="SAM" id="Phobius"/>
    </source>
</evidence>
<comment type="subcellular location">
    <subcellularLocation>
        <location evidence="1">Membrane</location>
        <topology evidence="1">Multi-pass membrane protein</topology>
    </subcellularLocation>
</comment>
<evidence type="ECO:0000256" key="3">
    <source>
        <dbReference type="ARBA" id="ARBA00022692"/>
    </source>
</evidence>
<feature type="transmembrane region" description="Helical" evidence="8">
    <location>
        <begin position="389"/>
        <end position="411"/>
    </location>
</feature>
<dbReference type="InterPro" id="IPR050925">
    <property type="entry name" value="Rhomboid_protease_S54"/>
</dbReference>
<dbReference type="Proteomes" id="UP000008867">
    <property type="component" value="Chromosome 17"/>
</dbReference>
<sequence>MLSPGLTASLRRVCARTLLHSANAAHRHALPLTPRIIASSRIHLYRPLATSSSILSRLRPLSPRRTAPAPLARRTLDRQPSTEDEADLPPPPSDAQQPSISRALLFFAGFSAISFTGAAYYSLKDTQHVASQLQTSRDVFANISSFFSSSVSSGRAEADIWGPGVSEHRLRIAKNHEVATRLGLRLEWLMGWCRQLHLPEGVTEFVGRSYLIVAEKYLDLPPAKQVVVPVIAVNTAVFALWTIASRRGGAGGMWRWMTRNFVHRPSSARTHTLLTSVYSHQTFVHYLFNNMALWSIGGSALFVAAHHTAGATIPEASPLAHFLAFFTAAGLFAATASHILTALRFRRTATLRGLAAAKTTIGRHASLGASGAVYATLVLPAFAFPDAQLGILFVPFVSFPIGVGVAGLVAVDVAGLVRGWKTFDHAAHLAGAAFGVGYWGGGGEVWQWVLRRLVTSGAVVETER</sequence>
<keyword evidence="5 8" id="KW-1133">Transmembrane helix</keyword>
<evidence type="ECO:0000313" key="10">
    <source>
        <dbReference type="EMBL" id="CBQ69680.1"/>
    </source>
</evidence>
<organism evidence="10 11">
    <name type="scientific">Sporisorium reilianum (strain SRZ2)</name>
    <name type="common">Maize head smut fungus</name>
    <dbReference type="NCBI Taxonomy" id="999809"/>
    <lineage>
        <taxon>Eukaryota</taxon>
        <taxon>Fungi</taxon>
        <taxon>Dikarya</taxon>
        <taxon>Basidiomycota</taxon>
        <taxon>Ustilaginomycotina</taxon>
        <taxon>Ustilaginomycetes</taxon>
        <taxon>Ustilaginales</taxon>
        <taxon>Ustilaginaceae</taxon>
        <taxon>Sporisorium</taxon>
    </lineage>
</organism>
<feature type="transmembrane region" description="Helical" evidence="8">
    <location>
        <begin position="364"/>
        <end position="383"/>
    </location>
</feature>
<evidence type="ECO:0000256" key="4">
    <source>
        <dbReference type="ARBA" id="ARBA00022801"/>
    </source>
</evidence>
<evidence type="ECO:0000256" key="2">
    <source>
        <dbReference type="ARBA" id="ARBA00009045"/>
    </source>
</evidence>
<feature type="transmembrane region" description="Helical" evidence="8">
    <location>
        <begin position="226"/>
        <end position="244"/>
    </location>
</feature>
<feature type="domain" description="Peptidase S54 rhomboid" evidence="9">
    <location>
        <begin position="270"/>
        <end position="438"/>
    </location>
</feature>
<evidence type="ECO:0000256" key="5">
    <source>
        <dbReference type="ARBA" id="ARBA00022989"/>
    </source>
</evidence>
<dbReference type="SUPFAM" id="SSF144091">
    <property type="entry name" value="Rhomboid-like"/>
    <property type="match status" value="1"/>
</dbReference>
<dbReference type="VEuPathDB" id="FungiDB:sr15599"/>
<keyword evidence="11" id="KW-1185">Reference proteome</keyword>
<dbReference type="AlphaFoldDB" id="E6ZR23"/>
<protein>
    <recommendedName>
        <fullName evidence="9">Peptidase S54 rhomboid domain-containing protein</fullName>
    </recommendedName>
</protein>